<dbReference type="CDD" id="cd01646">
    <property type="entry name" value="RT_Bac_retron_I"/>
    <property type="match status" value="1"/>
</dbReference>
<keyword evidence="3" id="KW-1185">Reference proteome</keyword>
<feature type="domain" description="Reverse transcriptase" evidence="1">
    <location>
        <begin position="117"/>
        <end position="376"/>
    </location>
</feature>
<dbReference type="PROSITE" id="PS50878">
    <property type="entry name" value="RT_POL"/>
    <property type="match status" value="1"/>
</dbReference>
<protein>
    <recommendedName>
        <fullName evidence="1">Reverse transcriptase domain-containing protein</fullName>
    </recommendedName>
</protein>
<dbReference type="AlphaFoldDB" id="U2HPD3"/>
<accession>U2HPD3</accession>
<dbReference type="Proteomes" id="UP000016584">
    <property type="component" value="Unassembled WGS sequence"/>
</dbReference>
<dbReference type="PATRIC" id="fig|1346330.5.peg.3870"/>
<proteinExistence type="predicted"/>
<dbReference type="OrthoDB" id="9780724at2"/>
<evidence type="ECO:0000259" key="1">
    <source>
        <dbReference type="PROSITE" id="PS50878"/>
    </source>
</evidence>
<evidence type="ECO:0000313" key="3">
    <source>
        <dbReference type="Proteomes" id="UP000016584"/>
    </source>
</evidence>
<dbReference type="RefSeq" id="WP_021071876.1">
    <property type="nucleotide sequence ID" value="NZ_ATDL01000022.1"/>
</dbReference>
<gene>
    <name evidence="2" type="ORF">M472_00050</name>
</gene>
<name>U2HPD3_9SPHI</name>
<organism evidence="2 3">
    <name type="scientific">Sphingobacterium paucimobilis HER1398</name>
    <dbReference type="NCBI Taxonomy" id="1346330"/>
    <lineage>
        <taxon>Bacteria</taxon>
        <taxon>Pseudomonadati</taxon>
        <taxon>Bacteroidota</taxon>
        <taxon>Sphingobacteriia</taxon>
        <taxon>Sphingobacteriales</taxon>
        <taxon>Sphingobacteriaceae</taxon>
        <taxon>Sphingobacterium</taxon>
    </lineage>
</organism>
<dbReference type="Pfam" id="PF00078">
    <property type="entry name" value="RVT_1"/>
    <property type="match status" value="1"/>
</dbReference>
<dbReference type="STRING" id="1346330.M472_00050"/>
<dbReference type="NCBIfam" id="NF041748">
    <property type="entry name" value="Drt3b"/>
    <property type="match status" value="1"/>
</dbReference>
<dbReference type="eggNOG" id="COG3344">
    <property type="taxonomic scope" value="Bacteria"/>
</dbReference>
<comment type="caution">
    <text evidence="2">The sequence shown here is derived from an EMBL/GenBank/DDBJ whole genome shotgun (WGS) entry which is preliminary data.</text>
</comment>
<evidence type="ECO:0000313" key="2">
    <source>
        <dbReference type="EMBL" id="ERJ57145.1"/>
    </source>
</evidence>
<dbReference type="InterPro" id="IPR000477">
    <property type="entry name" value="RT_dom"/>
</dbReference>
<sequence length="682" mass="81212">MKRKLYPIKLKTHRTVLSDILPYETPIIFSNRGFYEFLTDFEVRLENEDVVYKNHLGIEDVLKIVFGIHDENRRKNIQNGRLPNFAAKGNLISIPFSYKIAHKADDFRTLDIAHCKNQLMVSEFYSRYRDLIIYLCSRSPFSIRYPHKVAKCYYFKDRTHYKKLSFLEDIEKFEQNDREYESLKTYFVYKSYNNIHKFYESYKYHRCEKKYNNLYKFDVSKCFASIYTHSISWAVLGKQFTKRILGKDKGTFAATFDRLLMDLNHNETNGIVIGPEFSRIFAEIILQSVDLNVLKRLDGYGLKCKRDYEIFRYVDDYFLFCNDESTKALIIKEFRLALQEFKLYLNDEKSVKYEKPIITEITVAKEQIISFLDKYVKYKIIEISNEEDAEGKAEKDGNIYVSSNSLITKFKIIVKQSNVAYKDILNFTFSVLLKKVIKILADYKEIIDKRNKEKMLVKAILEILDFIFFLFSVSPRVNTAIKVSKILTVLIKLLRKGGLVNSDYKDLVYKKIYDNICFLLSKYKTSNHFSIESLYFLVLLKELGRDYWLDKDALVEYLRWELKEGRISIDRELNYFEIIVVLFYIENKARYSEIKDAIKGYILGKYHQMNRQEFELSTELTMLTLDLMTCPFVDEIFKGEVLSFYKLTNVKNITEFKDRWFVKWKGFNFENELESKLGQEVY</sequence>
<reference evidence="2 3" key="1">
    <citation type="journal article" date="2013" name="Genome Announc.">
        <title>The Draft Genome Sequence of Sphingomonas paucimobilis Strain HER1398 (Proteobacteria), Host to the Giant PAU Phage, Indicates That It Is a Member of the Genus Sphingobacterium (Bacteroidetes).</title>
        <authorList>
            <person name="White R.A.III."/>
            <person name="Suttle C.A."/>
        </authorList>
    </citation>
    <scope>NUCLEOTIDE SEQUENCE [LARGE SCALE GENOMIC DNA]</scope>
    <source>
        <strain evidence="2 3">HER1398</strain>
    </source>
</reference>
<dbReference type="EMBL" id="ATDL01000022">
    <property type="protein sequence ID" value="ERJ57145.1"/>
    <property type="molecule type" value="Genomic_DNA"/>
</dbReference>